<evidence type="ECO:0000313" key="3">
    <source>
        <dbReference type="EMBL" id="VVU95583.1"/>
    </source>
</evidence>
<dbReference type="InterPro" id="IPR003609">
    <property type="entry name" value="Pan_app"/>
</dbReference>
<dbReference type="EMBL" id="CABVLZ010000006">
    <property type="protein sequence ID" value="VVU95583.1"/>
    <property type="molecule type" value="Genomic_DNA"/>
</dbReference>
<dbReference type="Pfam" id="PF14295">
    <property type="entry name" value="PAN_4"/>
    <property type="match status" value="1"/>
</dbReference>
<name>A0A5E8CJI9_9ZZZZ</name>
<evidence type="ECO:0000259" key="1">
    <source>
        <dbReference type="Pfam" id="PF00024"/>
    </source>
</evidence>
<evidence type="ECO:0000259" key="2">
    <source>
        <dbReference type="Pfam" id="PF14295"/>
    </source>
</evidence>
<dbReference type="Gene3D" id="3.50.4.10">
    <property type="entry name" value="Hepatocyte Growth Factor"/>
    <property type="match status" value="1"/>
</dbReference>
<organism evidence="3">
    <name type="scientific">seawater metagenome</name>
    <dbReference type="NCBI Taxonomy" id="1561972"/>
    <lineage>
        <taxon>unclassified sequences</taxon>
        <taxon>metagenomes</taxon>
        <taxon>ecological metagenomes</taxon>
    </lineage>
</organism>
<accession>A0A5E8CJI9</accession>
<dbReference type="AlphaFoldDB" id="A0A5E8CJI9"/>
<dbReference type="Pfam" id="PF00024">
    <property type="entry name" value="PAN_1"/>
    <property type="match status" value="1"/>
</dbReference>
<gene>
    <name evidence="3" type="ORF">CPAV1605_1335</name>
</gene>
<sequence>MNTNVIIQNNNNIERFSNKKRHLVKQPKKDESKEKVEPTFREAYVAATDCVNSIRESTSNEVGPSPNDPSADQYGPFSYLGACNWDKFKNMKVSSSKLDSCPGCPVNDWGTISDTTNECKAWCASVPGCNAFTQKDNICSFHNQAYYTKPTIQEDTYIKKPGTNDKWIMKKDEKIPNDFMNRHHSYKYKYNNLSTQKIKDGYPYYPQPYLKGISPDFATFKNSTVDQCKSVCASDKQCEGVTFNHLNNECTMKRKVLNGEYNTQKSKGNTTYICESSKPYHNKFPKDWY</sequence>
<feature type="domain" description="Apple" evidence="1">
    <location>
        <begin position="212"/>
        <end position="272"/>
    </location>
</feature>
<reference evidence="3" key="1">
    <citation type="submission" date="2019-09" db="EMBL/GenBank/DDBJ databases">
        <authorList>
            <person name="Needham M D."/>
        </authorList>
    </citation>
    <scope>NUCLEOTIDE SEQUENCE</scope>
</reference>
<protein>
    <recommendedName>
        <fullName evidence="1 2">Apple domain-containing protein</fullName>
    </recommendedName>
</protein>
<proteinExistence type="predicted"/>
<feature type="domain" description="Apple" evidence="2">
    <location>
        <begin position="105"/>
        <end position="133"/>
    </location>
</feature>